<protein>
    <submittedName>
        <fullName evidence="2">Uncharacterized protein</fullName>
    </submittedName>
</protein>
<dbReference type="EMBL" id="JARBHB010000001">
    <property type="protein sequence ID" value="KAJ8895353.1"/>
    <property type="molecule type" value="Genomic_DNA"/>
</dbReference>
<evidence type="ECO:0000313" key="2">
    <source>
        <dbReference type="EMBL" id="KAJ8895353.1"/>
    </source>
</evidence>
<accession>A0ABQ9IFA3</accession>
<feature type="compositionally biased region" description="Polar residues" evidence="1">
    <location>
        <begin position="634"/>
        <end position="643"/>
    </location>
</feature>
<gene>
    <name evidence="2" type="ORF">PR048_000685</name>
</gene>
<dbReference type="Proteomes" id="UP001159363">
    <property type="component" value="Chromosome 1"/>
</dbReference>
<reference evidence="2 3" key="1">
    <citation type="submission" date="2023-02" db="EMBL/GenBank/DDBJ databases">
        <title>LHISI_Scaffold_Assembly.</title>
        <authorList>
            <person name="Stuart O.P."/>
            <person name="Cleave R."/>
            <person name="Magrath M.J.L."/>
            <person name="Mikheyev A.S."/>
        </authorList>
    </citation>
    <scope>NUCLEOTIDE SEQUENCE [LARGE SCALE GENOMIC DNA]</scope>
    <source>
        <strain evidence="2">Daus_M_001</strain>
        <tissue evidence="2">Leg muscle</tissue>
    </source>
</reference>
<evidence type="ECO:0000313" key="3">
    <source>
        <dbReference type="Proteomes" id="UP001159363"/>
    </source>
</evidence>
<keyword evidence="3" id="KW-1185">Reference proteome</keyword>
<evidence type="ECO:0000256" key="1">
    <source>
        <dbReference type="SAM" id="MobiDB-lite"/>
    </source>
</evidence>
<organism evidence="2 3">
    <name type="scientific">Dryococelus australis</name>
    <dbReference type="NCBI Taxonomy" id="614101"/>
    <lineage>
        <taxon>Eukaryota</taxon>
        <taxon>Metazoa</taxon>
        <taxon>Ecdysozoa</taxon>
        <taxon>Arthropoda</taxon>
        <taxon>Hexapoda</taxon>
        <taxon>Insecta</taxon>
        <taxon>Pterygota</taxon>
        <taxon>Neoptera</taxon>
        <taxon>Polyneoptera</taxon>
        <taxon>Phasmatodea</taxon>
        <taxon>Verophasmatodea</taxon>
        <taxon>Anareolatae</taxon>
        <taxon>Phasmatidae</taxon>
        <taxon>Eurycanthinae</taxon>
        <taxon>Dryococelus</taxon>
    </lineage>
</organism>
<sequence length="690" mass="76239">MHFEIWIVATIAYMGQTPLPLTLGNPEAATAKQGHTAHARRLELDGGFRVLLKHTTTMPLAFRTANWKLNTYTTCFEFVSQQEDANHFQYRGDAVVERLDCSPPIKTNWVLIPGRVTPEFLQVEIVPDDAAYRQVFLGISVSPTFAFRRCSILSSFHLHLLSRPRWPGVVWTNRTMVSSNTDTNGTGVLAVVDIELDSRLISLTACQGKLAASFTSQACYKLDLWRLVSKSRILFKRVCLHIRLDASLQPCTDKFDSSLSQAHYAIGGAIHCVLKAPFTSRIHPRTERRWNARAGETGVPRENQPASGIVQHDSHMRQSGSEPAGDRTRIAVVGGESSSRLWRDCGVLRHSRQMLYLLVLAYHQGELGSIPVRVIPGFSHVGIMPDDAAGRRVFSGISRFLRPFVPALLHTHLISPSSVLKTSLLRAAQISSLTHLFTVTMVAEAGSCRSRFKTKNAELQYMEVRSKIITGKECCHKGTTEACVQYGIGKAVSIHCPTIYERRQARLVASSTAMNEQTSCQVYAIRLRGREMLDAVQVLGCSSWTPPRQPAGNWGLRALRPTLKNLSACASARDATRSFPRQHLRLGRVTGRRPLPAYKASSPGTALLSALQILLGPQQKKKRGGGRTFAPEQRNANKTPLHLNTSYSENNTVHYKKTTRSLASKTNMFGSAARKTSKGGAGAYGCVNLC</sequence>
<proteinExistence type="predicted"/>
<feature type="region of interest" description="Disordered" evidence="1">
    <location>
        <begin position="619"/>
        <end position="643"/>
    </location>
</feature>
<comment type="caution">
    <text evidence="2">The sequence shown here is derived from an EMBL/GenBank/DDBJ whole genome shotgun (WGS) entry which is preliminary data.</text>
</comment>
<name>A0ABQ9IFA3_9NEOP</name>